<sequence length="277" mass="29756">MKKLAADLLMVILGSLIYALALTLLAIPSDLAEGGVPGAAILLHYAFDWSPGLITFILTASLMVIGFRSLPRKSIALSILTAPLISFFMYISEGRADALGDPLTAAIFAGFFIGIGSGLIYRTGSSMGGTSLIAQMCKKSLGWDLVRTIFVLDTLVVLSGLFVIGPLHTMYTIIALFIGKKATDLVVDGLDPRKAVSVISDEASNIADAIVSQMNTSVTVFKGRGGYLKQDKDMTYIIINKYQLMKLKNIIAAIDDKAFVVVHDVREVQGGSFSRIR</sequence>
<accession>A0ABY9KX70</accession>
<gene>
    <name evidence="8" type="ORF">QR721_03215</name>
</gene>
<reference evidence="8" key="1">
    <citation type="submission" date="2023-06" db="EMBL/GenBank/DDBJ databases">
        <title>A Treasure from Seagulls: Isolation and Description of Aciduricobacillus qingdaonensis gen. nov., sp. nov., a Rare Obligately Uric Acid-utilizing Member in the Family Bacillaceae.</title>
        <authorList>
            <person name="Liu W."/>
            <person name="Wang B."/>
        </authorList>
    </citation>
    <scope>NUCLEOTIDE SEQUENCE</scope>
    <source>
        <strain evidence="8">44XB</strain>
    </source>
</reference>
<feature type="transmembrane region" description="Helical" evidence="6">
    <location>
        <begin position="49"/>
        <end position="67"/>
    </location>
</feature>
<dbReference type="Pfam" id="PF10035">
    <property type="entry name" value="DUF2179"/>
    <property type="match status" value="1"/>
</dbReference>
<dbReference type="InterPro" id="IPR019264">
    <property type="entry name" value="DUF2179"/>
</dbReference>
<feature type="transmembrane region" description="Helical" evidence="6">
    <location>
        <begin position="103"/>
        <end position="124"/>
    </location>
</feature>
<evidence type="ECO:0000256" key="1">
    <source>
        <dbReference type="ARBA" id="ARBA00004651"/>
    </source>
</evidence>
<evidence type="ECO:0000256" key="4">
    <source>
        <dbReference type="ARBA" id="ARBA00022989"/>
    </source>
</evidence>
<dbReference type="Proteomes" id="UP001180087">
    <property type="component" value="Chromosome"/>
</dbReference>
<dbReference type="CDD" id="cd16380">
    <property type="entry name" value="YitT_C"/>
    <property type="match status" value="1"/>
</dbReference>
<name>A0ABY9KX70_9BACI</name>
<protein>
    <submittedName>
        <fullName evidence="8">YitT family protein</fullName>
    </submittedName>
</protein>
<keyword evidence="4 6" id="KW-1133">Transmembrane helix</keyword>
<dbReference type="InterPro" id="IPR051461">
    <property type="entry name" value="UPF0750_membrane"/>
</dbReference>
<dbReference type="RefSeq" id="WP_348029043.1">
    <property type="nucleotide sequence ID" value="NZ_CP129113.1"/>
</dbReference>
<evidence type="ECO:0000256" key="5">
    <source>
        <dbReference type="ARBA" id="ARBA00023136"/>
    </source>
</evidence>
<dbReference type="PANTHER" id="PTHR33545">
    <property type="entry name" value="UPF0750 MEMBRANE PROTEIN YITT-RELATED"/>
    <property type="match status" value="1"/>
</dbReference>
<dbReference type="Pfam" id="PF02588">
    <property type="entry name" value="YitT_membrane"/>
    <property type="match status" value="1"/>
</dbReference>
<dbReference type="PIRSF" id="PIRSF006483">
    <property type="entry name" value="Membrane_protein_YitT"/>
    <property type="match status" value="1"/>
</dbReference>
<dbReference type="EMBL" id="CP129113">
    <property type="protein sequence ID" value="WLV25255.1"/>
    <property type="molecule type" value="Genomic_DNA"/>
</dbReference>
<evidence type="ECO:0000313" key="9">
    <source>
        <dbReference type="Proteomes" id="UP001180087"/>
    </source>
</evidence>
<organism evidence="8 9">
    <name type="scientific">Aciduricibacillus chroicocephali</name>
    <dbReference type="NCBI Taxonomy" id="3054939"/>
    <lineage>
        <taxon>Bacteria</taxon>
        <taxon>Bacillati</taxon>
        <taxon>Bacillota</taxon>
        <taxon>Bacilli</taxon>
        <taxon>Bacillales</taxon>
        <taxon>Bacillaceae</taxon>
        <taxon>Aciduricibacillus</taxon>
    </lineage>
</organism>
<comment type="subcellular location">
    <subcellularLocation>
        <location evidence="1">Cell membrane</location>
        <topology evidence="1">Multi-pass membrane protein</topology>
    </subcellularLocation>
</comment>
<keyword evidence="2" id="KW-1003">Cell membrane</keyword>
<keyword evidence="9" id="KW-1185">Reference proteome</keyword>
<proteinExistence type="predicted"/>
<evidence type="ECO:0000256" key="6">
    <source>
        <dbReference type="SAM" id="Phobius"/>
    </source>
</evidence>
<evidence type="ECO:0000256" key="3">
    <source>
        <dbReference type="ARBA" id="ARBA00022692"/>
    </source>
</evidence>
<dbReference type="Gene3D" id="3.30.70.120">
    <property type="match status" value="1"/>
</dbReference>
<keyword evidence="5 6" id="KW-0472">Membrane</keyword>
<feature type="transmembrane region" description="Helical" evidence="6">
    <location>
        <begin position="74"/>
        <end position="91"/>
    </location>
</feature>
<dbReference type="InterPro" id="IPR015867">
    <property type="entry name" value="N-reg_PII/ATP_PRibTrfase_C"/>
</dbReference>
<evidence type="ECO:0000259" key="7">
    <source>
        <dbReference type="Pfam" id="PF10035"/>
    </source>
</evidence>
<feature type="transmembrane region" description="Helical" evidence="6">
    <location>
        <begin position="7"/>
        <end position="29"/>
    </location>
</feature>
<feature type="transmembrane region" description="Helical" evidence="6">
    <location>
        <begin position="145"/>
        <end position="167"/>
    </location>
</feature>
<dbReference type="PANTHER" id="PTHR33545:SF4">
    <property type="entry name" value="UPF0750 MEMBRANE PROTEIN YXKD"/>
    <property type="match status" value="1"/>
</dbReference>
<dbReference type="InterPro" id="IPR003740">
    <property type="entry name" value="YitT"/>
</dbReference>
<evidence type="ECO:0000313" key="8">
    <source>
        <dbReference type="EMBL" id="WLV25255.1"/>
    </source>
</evidence>
<evidence type="ECO:0000256" key="2">
    <source>
        <dbReference type="ARBA" id="ARBA00022475"/>
    </source>
</evidence>
<feature type="domain" description="DUF2179" evidence="7">
    <location>
        <begin position="217"/>
        <end position="270"/>
    </location>
</feature>
<keyword evidence="3 6" id="KW-0812">Transmembrane</keyword>